<organism evidence="2 3">
    <name type="scientific">Willisornis vidua</name>
    <name type="common">Xingu scale-backed antbird</name>
    <dbReference type="NCBI Taxonomy" id="1566151"/>
    <lineage>
        <taxon>Eukaryota</taxon>
        <taxon>Metazoa</taxon>
        <taxon>Chordata</taxon>
        <taxon>Craniata</taxon>
        <taxon>Vertebrata</taxon>
        <taxon>Euteleostomi</taxon>
        <taxon>Archelosauria</taxon>
        <taxon>Archosauria</taxon>
        <taxon>Dinosauria</taxon>
        <taxon>Saurischia</taxon>
        <taxon>Theropoda</taxon>
        <taxon>Coelurosauria</taxon>
        <taxon>Aves</taxon>
        <taxon>Neognathae</taxon>
        <taxon>Neoaves</taxon>
        <taxon>Telluraves</taxon>
        <taxon>Australaves</taxon>
        <taxon>Passeriformes</taxon>
        <taxon>Thamnophilidae</taxon>
        <taxon>Willisornis</taxon>
    </lineage>
</organism>
<evidence type="ECO:0000256" key="1">
    <source>
        <dbReference type="SAM" id="MobiDB-lite"/>
    </source>
</evidence>
<reference evidence="2" key="1">
    <citation type="submission" date="2019-10" db="EMBL/GenBank/DDBJ databases">
        <authorList>
            <person name="Soares A.E.R."/>
            <person name="Aleixo A."/>
            <person name="Schneider P."/>
            <person name="Miyaki C.Y."/>
            <person name="Schneider M.P."/>
            <person name="Mello C."/>
            <person name="Vasconcelos A.T.R."/>
        </authorList>
    </citation>
    <scope>NUCLEOTIDE SEQUENCE</scope>
    <source>
        <tissue evidence="2">Muscle</tissue>
    </source>
</reference>
<gene>
    <name evidence="2" type="ORF">WISP_06071</name>
</gene>
<dbReference type="EMBL" id="WHWB01031947">
    <property type="protein sequence ID" value="KAJ7427521.1"/>
    <property type="molecule type" value="Genomic_DNA"/>
</dbReference>
<name>A0ABQ9DT04_9PASS</name>
<dbReference type="Proteomes" id="UP001145742">
    <property type="component" value="Unassembled WGS sequence"/>
</dbReference>
<accession>A0ABQ9DT04</accession>
<feature type="region of interest" description="Disordered" evidence="1">
    <location>
        <begin position="1"/>
        <end position="25"/>
    </location>
</feature>
<feature type="compositionally biased region" description="Acidic residues" evidence="1">
    <location>
        <begin position="91"/>
        <end position="100"/>
    </location>
</feature>
<keyword evidence="3" id="KW-1185">Reference proteome</keyword>
<evidence type="ECO:0000313" key="3">
    <source>
        <dbReference type="Proteomes" id="UP001145742"/>
    </source>
</evidence>
<proteinExistence type="predicted"/>
<sequence length="130" mass="14399">MYNLGGLGPLVRSRGGLEPQQEETTTLGQTATVICTNRFASFYFGLSEPRPDYGICKVHAPVQDWRISEGNISTKQSDLEHWKASRRPLNAEEEEVDEEGGLITPSPNSTGDGDWERTEVELDMCKVVIG</sequence>
<protein>
    <submittedName>
        <fullName evidence="2">Uncharacterized protein</fullName>
    </submittedName>
</protein>
<feature type="region of interest" description="Disordered" evidence="1">
    <location>
        <begin position="85"/>
        <end position="117"/>
    </location>
</feature>
<comment type="caution">
    <text evidence="2">The sequence shown here is derived from an EMBL/GenBank/DDBJ whole genome shotgun (WGS) entry which is preliminary data.</text>
</comment>
<evidence type="ECO:0000313" key="2">
    <source>
        <dbReference type="EMBL" id="KAJ7427521.1"/>
    </source>
</evidence>